<reference evidence="2 3" key="1">
    <citation type="submission" date="2018-06" db="EMBL/GenBank/DDBJ databases">
        <authorList>
            <consortium name="Pathogen Informatics"/>
            <person name="Doyle S."/>
        </authorList>
    </citation>
    <scope>NUCLEOTIDE SEQUENCE [LARGE SCALE GENOMIC DNA]</scope>
    <source>
        <strain evidence="2 3">NCTC4824</strain>
    </source>
</reference>
<keyword evidence="2" id="KW-0378">Hydrolase</keyword>
<dbReference type="GO" id="GO:0006629">
    <property type="term" value="P:lipid metabolic process"/>
    <property type="evidence" value="ECO:0007669"/>
    <property type="project" value="InterPro"/>
</dbReference>
<dbReference type="PROSITE" id="PS51704">
    <property type="entry name" value="GP_PDE"/>
    <property type="match status" value="1"/>
</dbReference>
<dbReference type="SUPFAM" id="SSF51695">
    <property type="entry name" value="PLC-like phosphodiesterases"/>
    <property type="match status" value="1"/>
</dbReference>
<dbReference type="EC" id="3.1.4.46" evidence="2"/>
<dbReference type="InterPro" id="IPR030395">
    <property type="entry name" value="GP_PDE_dom"/>
</dbReference>
<keyword evidence="3" id="KW-1185">Reference proteome</keyword>
<protein>
    <submittedName>
        <fullName evidence="2">Glycerophosphoryl diester phosphodiesterase</fullName>
        <ecNumber evidence="2">3.1.4.46</ecNumber>
    </submittedName>
</protein>
<evidence type="ECO:0000259" key="1">
    <source>
        <dbReference type="PROSITE" id="PS51704"/>
    </source>
</evidence>
<dbReference type="CDD" id="cd08563">
    <property type="entry name" value="GDPD_TtGDE_like"/>
    <property type="match status" value="1"/>
</dbReference>
<dbReference type="PANTHER" id="PTHR46211:SF1">
    <property type="entry name" value="GLYCEROPHOSPHODIESTER PHOSPHODIESTERASE, CYTOPLASMIC"/>
    <property type="match status" value="1"/>
</dbReference>
<accession>A0A2X4WFK3</accession>
<dbReference type="Proteomes" id="UP000249134">
    <property type="component" value="Chromosome 1"/>
</dbReference>
<sequence length="250" mass="28745">MTLIIAHRGSAGTHPENTMDAFIAAKKFGADGIEFDVHLTLDDQIVVIHDETIDRTTNGTGNVKDFTLEELKKLKANYHYKHFFKKASKIPSLREVFEWLDKNKLICNIELKNNSIPYEGMEKKVIDLIKEFKLEDRIIISSFNHKSLKNVKQLAENIETAPLYKNLIYKPWEYAESIQASGIHPKFTVMTPALISDTLKNNMAVRPYTVNKEREMKKLMELNCTAIITDFPEKAFKVRDTLNNKNVSVQ</sequence>
<dbReference type="RefSeq" id="WP_066137496.1">
    <property type="nucleotide sequence ID" value="NZ_CBCSGM010000001.1"/>
</dbReference>
<feature type="domain" description="GP-PDE" evidence="1">
    <location>
        <begin position="2"/>
        <end position="239"/>
    </location>
</feature>
<evidence type="ECO:0000313" key="2">
    <source>
        <dbReference type="EMBL" id="SQI56380.1"/>
    </source>
</evidence>
<dbReference type="PANTHER" id="PTHR46211">
    <property type="entry name" value="GLYCEROPHOSPHORYL DIESTER PHOSPHODIESTERASE"/>
    <property type="match status" value="1"/>
</dbReference>
<name>A0A2X4WFK3_LEDLE</name>
<dbReference type="InterPro" id="IPR017946">
    <property type="entry name" value="PLC-like_Pdiesterase_TIM-brl"/>
</dbReference>
<dbReference type="AlphaFoldDB" id="A0A2X4WFK3"/>
<dbReference type="GO" id="GO:0008889">
    <property type="term" value="F:glycerophosphodiester phosphodiesterase activity"/>
    <property type="evidence" value="ECO:0007669"/>
    <property type="project" value="UniProtKB-EC"/>
</dbReference>
<dbReference type="EMBL" id="LS483476">
    <property type="protein sequence ID" value="SQI56380.1"/>
    <property type="molecule type" value="Genomic_DNA"/>
</dbReference>
<gene>
    <name evidence="2" type="primary">ugpQ_1</name>
    <name evidence="2" type="ORF">NCTC4824_01773</name>
</gene>
<dbReference type="Gene3D" id="3.20.20.190">
    <property type="entry name" value="Phosphatidylinositol (PI) phosphodiesterase"/>
    <property type="match status" value="1"/>
</dbReference>
<organism evidence="2 3">
    <name type="scientific">Lederbergia lenta</name>
    <name type="common">Bacillus lentus</name>
    <dbReference type="NCBI Taxonomy" id="1467"/>
    <lineage>
        <taxon>Bacteria</taxon>
        <taxon>Bacillati</taxon>
        <taxon>Bacillota</taxon>
        <taxon>Bacilli</taxon>
        <taxon>Bacillales</taxon>
        <taxon>Bacillaceae</taxon>
        <taxon>Lederbergia</taxon>
    </lineage>
</organism>
<dbReference type="KEGG" id="blen:NCTC4824_01773"/>
<proteinExistence type="predicted"/>
<evidence type="ECO:0000313" key="3">
    <source>
        <dbReference type="Proteomes" id="UP000249134"/>
    </source>
</evidence>
<dbReference type="Pfam" id="PF03009">
    <property type="entry name" value="GDPD"/>
    <property type="match status" value="1"/>
</dbReference>
<dbReference type="STRING" id="1348624.GCA_001591545_00851"/>